<accession>A0A7Z0QCL6</accession>
<dbReference type="Proteomes" id="UP000564836">
    <property type="component" value="Chromosome"/>
</dbReference>
<evidence type="ECO:0000256" key="3">
    <source>
        <dbReference type="ARBA" id="ARBA00023163"/>
    </source>
</evidence>
<sequence>MNNVQEESPRDQKKNRRRLQILEIARDIISAKGLRSLKVRDVAEAAGCSVGSVYNEFGDFDGVILTVNRETVQALTVRLGEVPGEDPVRQLYGLAATYLEFFAEHANLLRSLFEHRMEDDRPYPDDILQMVMDAFALMHPPLVRLLPDADDVRIALLSRTLFSAVHGIISLGLEERMVAVPPQMLRQQVEQFVDTHLAGLGIVPVGTRST</sequence>
<gene>
    <name evidence="7" type="ORF">G6321_00040925</name>
    <name evidence="6" type="ORF">G6321_27420</name>
</gene>
<evidence type="ECO:0000256" key="1">
    <source>
        <dbReference type="ARBA" id="ARBA00023015"/>
    </source>
</evidence>
<keyword evidence="2 4" id="KW-0238">DNA-binding</keyword>
<evidence type="ECO:0000313" key="6">
    <source>
        <dbReference type="EMBL" id="NYY91974.1"/>
    </source>
</evidence>
<dbReference type="InterPro" id="IPR009057">
    <property type="entry name" value="Homeodomain-like_sf"/>
</dbReference>
<feature type="DNA-binding region" description="H-T-H motif" evidence="4">
    <location>
        <begin position="38"/>
        <end position="57"/>
    </location>
</feature>
<evidence type="ECO:0000256" key="4">
    <source>
        <dbReference type="PROSITE-ProRule" id="PRU00335"/>
    </source>
</evidence>
<evidence type="ECO:0000313" key="8">
    <source>
        <dbReference type="Proteomes" id="UP000564836"/>
    </source>
</evidence>
<reference evidence="7 8" key="3">
    <citation type="journal article" date="2022" name="Int. J. Syst. Evol. Microbiol.">
        <title>Strains of Bradyrhizobium barranii sp. nov. associated with legumes native to Canada are symbionts of soybeans and belong to different subspecies (subsp. barranii subsp. nov. and subsp. apii subsp. nov.) and symbiovars (sv. glycinearum and sv. septentrionale).</title>
        <authorList>
            <person name="Bromfield E.S.P."/>
            <person name="Cloutier S."/>
            <person name="Wasai-Hara S."/>
            <person name="Minamisawa K."/>
        </authorList>
    </citation>
    <scope>NUCLEOTIDE SEQUENCE [LARGE SCALE GENOMIC DNA]</scope>
    <source>
        <strain evidence="7 8">323S2</strain>
    </source>
</reference>
<feature type="domain" description="HTH tetR-type" evidence="5">
    <location>
        <begin position="15"/>
        <end position="75"/>
    </location>
</feature>
<dbReference type="PROSITE" id="PS50977">
    <property type="entry name" value="HTH_TETR_2"/>
    <property type="match status" value="1"/>
</dbReference>
<reference evidence="6" key="2">
    <citation type="submission" date="2020-06" db="EMBL/GenBank/DDBJ databases">
        <title>Whole Genome Sequence of Bradyrhizobium sp. Strain 323S2.</title>
        <authorList>
            <person name="Bromfield E.S.P."/>
        </authorList>
    </citation>
    <scope>NUCLEOTIDE SEQUENCE [LARGE SCALE GENOMIC DNA]</scope>
    <source>
        <strain evidence="6">323S2</strain>
    </source>
</reference>
<dbReference type="GO" id="GO:0003700">
    <property type="term" value="F:DNA-binding transcription factor activity"/>
    <property type="evidence" value="ECO:0007669"/>
    <property type="project" value="TreeGrafter"/>
</dbReference>
<organism evidence="6">
    <name type="scientific">Bradyrhizobium barranii subsp. barranii</name>
    <dbReference type="NCBI Taxonomy" id="2823807"/>
    <lineage>
        <taxon>Bacteria</taxon>
        <taxon>Pseudomonadati</taxon>
        <taxon>Pseudomonadota</taxon>
        <taxon>Alphaproteobacteria</taxon>
        <taxon>Hyphomicrobiales</taxon>
        <taxon>Nitrobacteraceae</taxon>
        <taxon>Bradyrhizobium</taxon>
        <taxon>Bradyrhizobium barranii</taxon>
    </lineage>
</organism>
<evidence type="ECO:0000313" key="7">
    <source>
        <dbReference type="EMBL" id="UGX92040.1"/>
    </source>
</evidence>
<keyword evidence="3" id="KW-0804">Transcription</keyword>
<dbReference type="EMBL" id="CP088280">
    <property type="protein sequence ID" value="UGX92040.1"/>
    <property type="molecule type" value="Genomic_DNA"/>
</dbReference>
<dbReference type="InterPro" id="IPR036271">
    <property type="entry name" value="Tet_transcr_reg_TetR-rel_C_sf"/>
</dbReference>
<name>A0A7Z0QCL6_9BRAD</name>
<dbReference type="InterPro" id="IPR050109">
    <property type="entry name" value="HTH-type_TetR-like_transc_reg"/>
</dbReference>
<dbReference type="RefSeq" id="WP_175627505.1">
    <property type="nucleotide sequence ID" value="NZ_CP088280.1"/>
</dbReference>
<evidence type="ECO:0000259" key="5">
    <source>
        <dbReference type="PROSITE" id="PS50977"/>
    </source>
</evidence>
<reference evidence="7 8" key="1">
    <citation type="journal article" date="2017" name="Syst. Appl. Microbiol.">
        <title>Soybeans inoculated with root zone soils of Canadian native legumes harbour diverse and novel Bradyrhizobium spp. that possess agricultural potential.</title>
        <authorList>
            <person name="Bromfield E.S.P."/>
            <person name="Cloutier S."/>
            <person name="Tambong J.T."/>
            <person name="Tran Thi T.V."/>
        </authorList>
    </citation>
    <scope>NUCLEOTIDE SEQUENCE [LARGE SCALE GENOMIC DNA]</scope>
    <source>
        <strain evidence="7 8">323S2</strain>
    </source>
</reference>
<dbReference type="Gene3D" id="1.10.357.10">
    <property type="entry name" value="Tetracycline Repressor, domain 2"/>
    <property type="match status" value="1"/>
</dbReference>
<dbReference type="InterPro" id="IPR001647">
    <property type="entry name" value="HTH_TetR"/>
</dbReference>
<dbReference type="AlphaFoldDB" id="A0A7Z0QCL6"/>
<protein>
    <submittedName>
        <fullName evidence="6">TetR/AcrR family transcriptional regulator</fullName>
    </submittedName>
</protein>
<evidence type="ECO:0000256" key="2">
    <source>
        <dbReference type="ARBA" id="ARBA00023125"/>
    </source>
</evidence>
<dbReference type="Pfam" id="PF00440">
    <property type="entry name" value="TetR_N"/>
    <property type="match status" value="1"/>
</dbReference>
<proteinExistence type="predicted"/>
<dbReference type="PANTHER" id="PTHR30055">
    <property type="entry name" value="HTH-TYPE TRANSCRIPTIONAL REGULATOR RUTR"/>
    <property type="match status" value="1"/>
</dbReference>
<dbReference type="SUPFAM" id="SSF48498">
    <property type="entry name" value="Tetracyclin repressor-like, C-terminal domain"/>
    <property type="match status" value="1"/>
</dbReference>
<dbReference type="SUPFAM" id="SSF46689">
    <property type="entry name" value="Homeodomain-like"/>
    <property type="match status" value="1"/>
</dbReference>
<dbReference type="GO" id="GO:0000976">
    <property type="term" value="F:transcription cis-regulatory region binding"/>
    <property type="evidence" value="ECO:0007669"/>
    <property type="project" value="TreeGrafter"/>
</dbReference>
<keyword evidence="1" id="KW-0805">Transcription regulation</keyword>
<dbReference type="EMBL" id="JACBFH010000001">
    <property type="protein sequence ID" value="NYY91974.1"/>
    <property type="molecule type" value="Genomic_DNA"/>
</dbReference>
<dbReference type="PANTHER" id="PTHR30055:SF234">
    <property type="entry name" value="HTH-TYPE TRANSCRIPTIONAL REGULATOR BETI"/>
    <property type="match status" value="1"/>
</dbReference>